<dbReference type="Gene3D" id="3.20.110.10">
    <property type="entry name" value="Glycoside hydrolase 38, N terminal domain"/>
    <property type="match status" value="1"/>
</dbReference>
<evidence type="ECO:0000256" key="3">
    <source>
        <dbReference type="ARBA" id="ARBA00022801"/>
    </source>
</evidence>
<dbReference type="Gene3D" id="1.20.1270.50">
    <property type="entry name" value="Glycoside hydrolase family 38, central domain"/>
    <property type="match status" value="1"/>
</dbReference>
<organism evidence="6">
    <name type="scientific">Halalkalibacterium halodurans</name>
    <name type="common">Bacillus halodurans</name>
    <dbReference type="NCBI Taxonomy" id="86665"/>
    <lineage>
        <taxon>Bacteria</taxon>
        <taxon>Bacillati</taxon>
        <taxon>Bacillota</taxon>
        <taxon>Bacilli</taxon>
        <taxon>Bacillales</taxon>
        <taxon>Bacillaceae</taxon>
        <taxon>Halalkalibacterium (ex Joshi et al. 2022)</taxon>
    </lineage>
</organism>
<dbReference type="PATRIC" id="fig|136160.3.peg.3801"/>
<comment type="caution">
    <text evidence="6">The sequence shown here is derived from an EMBL/GenBank/DDBJ whole genome shotgun (WGS) entry which is preliminary data.</text>
</comment>
<dbReference type="InterPro" id="IPR041509">
    <property type="entry name" value="GH38_beta-1"/>
</dbReference>
<dbReference type="Gene3D" id="2.60.40.2210">
    <property type="match status" value="1"/>
</dbReference>
<dbReference type="SUPFAM" id="SSF88688">
    <property type="entry name" value="Families 57/38 glycoside transferase middle domain"/>
    <property type="match status" value="1"/>
</dbReference>
<dbReference type="RefSeq" id="WP_053432515.1">
    <property type="nucleotide sequence ID" value="NZ_CP040441.1"/>
</dbReference>
<dbReference type="InterPro" id="IPR011682">
    <property type="entry name" value="Glyco_hydro_38_C"/>
</dbReference>
<dbReference type="GO" id="GO:0004559">
    <property type="term" value="F:alpha-mannosidase activity"/>
    <property type="evidence" value="ECO:0007669"/>
    <property type="project" value="InterPro"/>
</dbReference>
<name>A0A0M0KCZ8_ALKHA</name>
<dbReference type="GO" id="GO:0030246">
    <property type="term" value="F:carbohydrate binding"/>
    <property type="evidence" value="ECO:0007669"/>
    <property type="project" value="InterPro"/>
</dbReference>
<dbReference type="InterPro" id="IPR011013">
    <property type="entry name" value="Gal_mutarotase_sf_dom"/>
</dbReference>
<dbReference type="Gene3D" id="2.70.98.30">
    <property type="entry name" value="Golgi alpha-mannosidase II, domain 4"/>
    <property type="match status" value="1"/>
</dbReference>
<dbReference type="GO" id="GO:0046872">
    <property type="term" value="F:metal ion binding"/>
    <property type="evidence" value="ECO:0007669"/>
    <property type="project" value="UniProtKB-KW"/>
</dbReference>
<evidence type="ECO:0000313" key="6">
    <source>
        <dbReference type="EMBL" id="KOO36293.1"/>
    </source>
</evidence>
<dbReference type="InterPro" id="IPR000602">
    <property type="entry name" value="Glyco_hydro_38_N"/>
</dbReference>
<dbReference type="InterPro" id="IPR041147">
    <property type="entry name" value="GH38_C"/>
</dbReference>
<reference evidence="6" key="1">
    <citation type="submission" date="2015-08" db="EMBL/GenBank/DDBJ databases">
        <title>Complete DNA Sequence of Pseudomonas syringae pv. actinidiae, the Causal Agent of Kiwifruit Canker Disease.</title>
        <authorList>
            <person name="Rikkerink E.H.A."/>
            <person name="Fineran P.C."/>
        </authorList>
    </citation>
    <scope>NUCLEOTIDE SEQUENCE</scope>
    <source>
        <strain evidence="6">DSM 13666</strain>
    </source>
</reference>
<evidence type="ECO:0000256" key="2">
    <source>
        <dbReference type="ARBA" id="ARBA00022723"/>
    </source>
</evidence>
<evidence type="ECO:0000259" key="5">
    <source>
        <dbReference type="SMART" id="SM00872"/>
    </source>
</evidence>
<evidence type="ECO:0000256" key="4">
    <source>
        <dbReference type="ARBA" id="ARBA00023295"/>
    </source>
</evidence>
<dbReference type="GO" id="GO:0006013">
    <property type="term" value="P:mannose metabolic process"/>
    <property type="evidence" value="ECO:0007669"/>
    <property type="project" value="InterPro"/>
</dbReference>
<dbReference type="SUPFAM" id="SSF74650">
    <property type="entry name" value="Galactose mutarotase-like"/>
    <property type="match status" value="1"/>
</dbReference>
<accession>A0A0M0KCZ8</accession>
<dbReference type="PANTHER" id="PTHR46017">
    <property type="entry name" value="ALPHA-MANNOSIDASE 2C1"/>
    <property type="match status" value="1"/>
</dbReference>
<dbReference type="InterPro" id="IPR027291">
    <property type="entry name" value="Glyco_hydro_38_N_sf"/>
</dbReference>
<feature type="domain" description="Glycoside hydrolase family 38 central" evidence="5">
    <location>
        <begin position="297"/>
        <end position="368"/>
    </location>
</feature>
<dbReference type="AlphaFoldDB" id="A0A0M0KCZ8"/>
<comment type="similarity">
    <text evidence="1">Belongs to the glycosyl hydrolase 38 family.</text>
</comment>
<dbReference type="InterPro" id="IPR037094">
    <property type="entry name" value="Glyco_hydro_38_cen_sf"/>
</dbReference>
<proteinExistence type="inferred from homology"/>
<dbReference type="Pfam" id="PF09261">
    <property type="entry name" value="Alpha-mann_mid"/>
    <property type="match status" value="1"/>
</dbReference>
<dbReference type="EMBL" id="LILD01000014">
    <property type="protein sequence ID" value="KOO36293.1"/>
    <property type="molecule type" value="Genomic_DNA"/>
</dbReference>
<dbReference type="Pfam" id="PF07748">
    <property type="entry name" value="Glyco_hydro_38C"/>
    <property type="match status" value="1"/>
</dbReference>
<dbReference type="SUPFAM" id="SSF88713">
    <property type="entry name" value="Glycoside hydrolase/deacetylase"/>
    <property type="match status" value="1"/>
</dbReference>
<dbReference type="Pfam" id="PF01074">
    <property type="entry name" value="Glyco_hydro_38N"/>
    <property type="match status" value="1"/>
</dbReference>
<dbReference type="CDD" id="cd10814">
    <property type="entry name" value="GH38N_AMII_SpGH38_like"/>
    <property type="match status" value="1"/>
</dbReference>
<dbReference type="InterPro" id="IPR011330">
    <property type="entry name" value="Glyco_hydro/deAcase_b/a-brl"/>
</dbReference>
<evidence type="ECO:0000256" key="1">
    <source>
        <dbReference type="ARBA" id="ARBA00009792"/>
    </source>
</evidence>
<keyword evidence="2" id="KW-0479">Metal-binding</keyword>
<keyword evidence="3" id="KW-0378">Hydrolase</keyword>
<dbReference type="SMART" id="SM00872">
    <property type="entry name" value="Alpha-mann_mid"/>
    <property type="match status" value="1"/>
</dbReference>
<sequence length="897" mass="102631">MMKKTAHIISHSHWDREWYMPFECHRYYLIQLMDDLLELFATDPNFRSFHMDGQTIMLEDYLNIRPEKEAEVRKYIQDGRLVIGPWYILQDAFLTSAEANVRNLLYGIKDTETFGQKREQIGYFPDTFGIYGQAPQLLAQAGIRAAVFGRGVTPTGFNNQVQHDDYSSPFSELIWEAPDGSQVIGVLLANWYSNGNEIPTDEDEAQTFWVKKLRDAERFASTSQLLFMNGCDHQPVQKDVTQAIKVAETLFPDVAFKHSNFHDYLTQIKEELPKELQKITGELRNQKTDGWSTLVNTASARIYLKQANDRCQTLLTNVLEPMGLLVENKSLHRDFSEYYWKLLMENHPHDSICGCSIDAVHREMKTRFEKVEAGATTFIAEQGKEIATQINTLHDSEEAIPLVVLKTNGTSGKRVVRHKVAMKKIYFDEMDFRHIPDRLKEIVMPTYRLEFPNKGSVPIEVQDAGVRFGYDLPRDGFRRPYYARELEVTFSYDSDLYLGYECGFLVPVEEKQTEARKELIGDPSMNTLENEAMKVMIHRNGSYSILDKTTGFEYRHLGIYEDVGDIGNEYMFKASSDGVRYTTEACEASIRIIENNSLCATVEICQTLSVPAAADERLKEEQERLVWHPDRKAGRSKERTDITLRTELTLEQGAKGLKVNVNIDNTAKDHRMRALFPVERARGNHYADSIYEIVERPNTPDPKWQNPAFDHHMQRLVSLDNGEYGLTIATKGLHEYEIVSDSIAVTLLRSVGELGDWGLFETPEAQCFGQNEAQFVLLPHKGDVLSANVYVAAYDDPVEPTVIQTEQSMGPLPHATNLFQWSGEGLVLTACKPTMDGRGMILRWFNPKREGEALIVQSTHFLQIYRCTILEEQIEKLGTGNVQIEVRPQEIVTLRFE</sequence>
<dbReference type="GeneID" id="87596344"/>
<dbReference type="Pfam" id="PF18438">
    <property type="entry name" value="Glyco_hydro_38"/>
    <property type="match status" value="1"/>
</dbReference>
<dbReference type="Pfam" id="PF17677">
    <property type="entry name" value="Glyco_hydro38C2"/>
    <property type="match status" value="1"/>
</dbReference>
<dbReference type="Gene3D" id="2.60.40.2220">
    <property type="match status" value="1"/>
</dbReference>
<keyword evidence="4" id="KW-0326">Glycosidase</keyword>
<gene>
    <name evidence="6" type="ORF">AMD02_19125</name>
</gene>
<dbReference type="InterPro" id="IPR015341">
    <property type="entry name" value="Glyco_hydro_38_cen"/>
</dbReference>
<protein>
    <recommendedName>
        <fullName evidence="5">Glycoside hydrolase family 38 central domain-containing protein</fullName>
    </recommendedName>
</protein>
<dbReference type="PANTHER" id="PTHR46017:SF2">
    <property type="entry name" value="MANNOSYLGLYCERATE HYDROLASE"/>
    <property type="match status" value="1"/>
</dbReference>
<dbReference type="InterPro" id="IPR028995">
    <property type="entry name" value="Glyco_hydro_57/38_cen_sf"/>
</dbReference>
<dbReference type="GO" id="GO:0009313">
    <property type="term" value="P:oligosaccharide catabolic process"/>
    <property type="evidence" value="ECO:0007669"/>
    <property type="project" value="TreeGrafter"/>
</dbReference>